<evidence type="ECO:0008006" key="3">
    <source>
        <dbReference type="Google" id="ProtNLM"/>
    </source>
</evidence>
<dbReference type="AlphaFoldDB" id="A0A081ASS1"/>
<evidence type="ECO:0000313" key="2">
    <source>
        <dbReference type="Proteomes" id="UP000028582"/>
    </source>
</evidence>
<dbReference type="EMBL" id="ANJA01000780">
    <property type="protein sequence ID" value="ETO81932.1"/>
    <property type="molecule type" value="Genomic_DNA"/>
</dbReference>
<evidence type="ECO:0000313" key="1">
    <source>
        <dbReference type="EMBL" id="ETO81932.1"/>
    </source>
</evidence>
<proteinExistence type="predicted"/>
<accession>A0A081ASS1</accession>
<reference evidence="1 2" key="1">
    <citation type="submission" date="2013-11" db="EMBL/GenBank/DDBJ databases">
        <title>The Genome Sequence of Phytophthora parasitica P1976.</title>
        <authorList>
            <consortium name="The Broad Institute Genomics Platform"/>
            <person name="Russ C."/>
            <person name="Tyler B."/>
            <person name="Panabieres F."/>
            <person name="Shan W."/>
            <person name="Tripathy S."/>
            <person name="Grunwald N."/>
            <person name="Machado M."/>
            <person name="Johnson C.S."/>
            <person name="Walker B."/>
            <person name="Young S."/>
            <person name="Zeng Q."/>
            <person name="Gargeya S."/>
            <person name="Fitzgerald M."/>
            <person name="Haas B."/>
            <person name="Abouelleil A."/>
            <person name="Allen A.W."/>
            <person name="Alvarado L."/>
            <person name="Arachchi H.M."/>
            <person name="Berlin A.M."/>
            <person name="Chapman S.B."/>
            <person name="Gainer-Dewar J."/>
            <person name="Goldberg J."/>
            <person name="Griggs A."/>
            <person name="Gujja S."/>
            <person name="Hansen M."/>
            <person name="Howarth C."/>
            <person name="Imamovic A."/>
            <person name="Ireland A."/>
            <person name="Larimer J."/>
            <person name="McCowan C."/>
            <person name="Murphy C."/>
            <person name="Pearson M."/>
            <person name="Poon T.W."/>
            <person name="Priest M."/>
            <person name="Roberts A."/>
            <person name="Saif S."/>
            <person name="Shea T."/>
            <person name="Sisk P."/>
            <person name="Sykes S."/>
            <person name="Wortman J."/>
            <person name="Nusbaum C."/>
            <person name="Birren B."/>
        </authorList>
    </citation>
    <scope>NUCLEOTIDE SEQUENCE [LARGE SCALE GENOMIC DNA]</scope>
    <source>
        <strain evidence="1 2">P1976</strain>
    </source>
</reference>
<dbReference type="Proteomes" id="UP000028582">
    <property type="component" value="Unassembled WGS sequence"/>
</dbReference>
<organism evidence="1 2">
    <name type="scientific">Phytophthora nicotianae P1976</name>
    <dbReference type="NCBI Taxonomy" id="1317066"/>
    <lineage>
        <taxon>Eukaryota</taxon>
        <taxon>Sar</taxon>
        <taxon>Stramenopiles</taxon>
        <taxon>Oomycota</taxon>
        <taxon>Peronosporomycetes</taxon>
        <taxon>Peronosporales</taxon>
        <taxon>Peronosporaceae</taxon>
        <taxon>Phytophthora</taxon>
    </lineage>
</organism>
<protein>
    <recommendedName>
        <fullName evidence="3">MULE transposase domain-containing protein</fullName>
    </recommendedName>
</protein>
<gene>
    <name evidence="1" type="ORF">F444_03834</name>
</gene>
<name>A0A081ASS1_PHYNI</name>
<sequence>MAQTNSHNFGEIDNETSPACCGTRPGVICVHVDTTFKLNQVGYPVIVCDISDKWRHMAIKFIMANAEAAQQNAVEQGFSVDCEFVYVMCFNHVLANLIAYASM</sequence>
<comment type="caution">
    <text evidence="1">The sequence shown here is derived from an EMBL/GenBank/DDBJ whole genome shotgun (WGS) entry which is preliminary data.</text>
</comment>